<name>A0AAD7I148_9AGAR</name>
<dbReference type="PROSITE" id="PS50089">
    <property type="entry name" value="ZF_RING_2"/>
    <property type="match status" value="1"/>
</dbReference>
<proteinExistence type="predicted"/>
<keyword evidence="1" id="KW-0479">Metal-binding</keyword>
<evidence type="ECO:0000313" key="7">
    <source>
        <dbReference type="EMBL" id="KAJ7731819.1"/>
    </source>
</evidence>
<feature type="domain" description="RING-type" evidence="6">
    <location>
        <begin position="90"/>
        <end position="132"/>
    </location>
</feature>
<comment type="caution">
    <text evidence="7">The sequence shown here is derived from an EMBL/GenBank/DDBJ whole genome shotgun (WGS) entry which is preliminary data.</text>
</comment>
<accession>A0AAD7I148</accession>
<dbReference type="SUPFAM" id="SSF57850">
    <property type="entry name" value="RING/U-box"/>
    <property type="match status" value="1"/>
</dbReference>
<evidence type="ECO:0000256" key="4">
    <source>
        <dbReference type="PROSITE-ProRule" id="PRU00175"/>
    </source>
</evidence>
<protein>
    <recommendedName>
        <fullName evidence="6">RING-type domain-containing protein</fullName>
    </recommendedName>
</protein>
<dbReference type="InterPro" id="IPR013083">
    <property type="entry name" value="Znf_RING/FYVE/PHD"/>
</dbReference>
<evidence type="ECO:0000256" key="5">
    <source>
        <dbReference type="SAM" id="MobiDB-lite"/>
    </source>
</evidence>
<keyword evidence="8" id="KW-1185">Reference proteome</keyword>
<dbReference type="InterPro" id="IPR018957">
    <property type="entry name" value="Znf_C3HC4_RING-type"/>
</dbReference>
<dbReference type="EMBL" id="JARJLG010000180">
    <property type="protein sequence ID" value="KAJ7731819.1"/>
    <property type="molecule type" value="Genomic_DNA"/>
</dbReference>
<evidence type="ECO:0000259" key="6">
    <source>
        <dbReference type="PROSITE" id="PS50089"/>
    </source>
</evidence>
<gene>
    <name evidence="7" type="ORF">DFH07DRAFT_1065671</name>
</gene>
<evidence type="ECO:0000256" key="1">
    <source>
        <dbReference type="ARBA" id="ARBA00022723"/>
    </source>
</evidence>
<dbReference type="GO" id="GO:0008270">
    <property type="term" value="F:zinc ion binding"/>
    <property type="evidence" value="ECO:0007669"/>
    <property type="project" value="UniProtKB-KW"/>
</dbReference>
<evidence type="ECO:0000256" key="2">
    <source>
        <dbReference type="ARBA" id="ARBA00022771"/>
    </source>
</evidence>
<dbReference type="Proteomes" id="UP001215280">
    <property type="component" value="Unassembled WGS sequence"/>
</dbReference>
<keyword evidence="3" id="KW-0862">Zinc</keyword>
<evidence type="ECO:0000256" key="3">
    <source>
        <dbReference type="ARBA" id="ARBA00022833"/>
    </source>
</evidence>
<keyword evidence="2 4" id="KW-0863">Zinc-finger</keyword>
<feature type="region of interest" description="Disordered" evidence="5">
    <location>
        <begin position="152"/>
        <end position="212"/>
    </location>
</feature>
<dbReference type="AlphaFoldDB" id="A0AAD7I148"/>
<evidence type="ECO:0000313" key="8">
    <source>
        <dbReference type="Proteomes" id="UP001215280"/>
    </source>
</evidence>
<feature type="compositionally biased region" description="Pro residues" evidence="5">
    <location>
        <begin position="152"/>
        <end position="167"/>
    </location>
</feature>
<sequence>MDQHGPYLLYTVLMLRRPSHSRRPLAAIPEESGFSVHDDDVEYVLDLGSGATESACPTPTPSHIKRPIASKTFRPSRSAASVQKEAERDCGICFERAVAPVRTPCCSHLFCAEHIAAWLDGPAADGLCPTCRAPCAGLLALGHAALIPLVPPPPPPSRSPSPAPEPYLPFASDCSSDDPSDAESGGSYASYPSTPASLSPAVSDASEEEDATDYSLPALVRARALQTRRHAPHPFTSVVGLRGALGSVARVAGWLLIVAVLAGRGRWAAE</sequence>
<dbReference type="Pfam" id="PF00097">
    <property type="entry name" value="zf-C3HC4"/>
    <property type="match status" value="1"/>
</dbReference>
<dbReference type="Gene3D" id="3.30.40.10">
    <property type="entry name" value="Zinc/RING finger domain, C3HC4 (zinc finger)"/>
    <property type="match status" value="1"/>
</dbReference>
<dbReference type="InterPro" id="IPR001841">
    <property type="entry name" value="Znf_RING"/>
</dbReference>
<reference evidence="7" key="1">
    <citation type="submission" date="2023-03" db="EMBL/GenBank/DDBJ databases">
        <title>Massive genome expansion in bonnet fungi (Mycena s.s.) driven by repeated elements and novel gene families across ecological guilds.</title>
        <authorList>
            <consortium name="Lawrence Berkeley National Laboratory"/>
            <person name="Harder C.B."/>
            <person name="Miyauchi S."/>
            <person name="Viragh M."/>
            <person name="Kuo A."/>
            <person name="Thoen E."/>
            <person name="Andreopoulos B."/>
            <person name="Lu D."/>
            <person name="Skrede I."/>
            <person name="Drula E."/>
            <person name="Henrissat B."/>
            <person name="Morin E."/>
            <person name="Kohler A."/>
            <person name="Barry K."/>
            <person name="LaButti K."/>
            <person name="Morin E."/>
            <person name="Salamov A."/>
            <person name="Lipzen A."/>
            <person name="Mereny Z."/>
            <person name="Hegedus B."/>
            <person name="Baldrian P."/>
            <person name="Stursova M."/>
            <person name="Weitz H."/>
            <person name="Taylor A."/>
            <person name="Grigoriev I.V."/>
            <person name="Nagy L.G."/>
            <person name="Martin F."/>
            <person name="Kauserud H."/>
        </authorList>
    </citation>
    <scope>NUCLEOTIDE SEQUENCE</scope>
    <source>
        <strain evidence="7">CBHHK188m</strain>
    </source>
</reference>
<organism evidence="7 8">
    <name type="scientific">Mycena maculata</name>
    <dbReference type="NCBI Taxonomy" id="230809"/>
    <lineage>
        <taxon>Eukaryota</taxon>
        <taxon>Fungi</taxon>
        <taxon>Dikarya</taxon>
        <taxon>Basidiomycota</taxon>
        <taxon>Agaricomycotina</taxon>
        <taxon>Agaricomycetes</taxon>
        <taxon>Agaricomycetidae</taxon>
        <taxon>Agaricales</taxon>
        <taxon>Marasmiineae</taxon>
        <taxon>Mycenaceae</taxon>
        <taxon>Mycena</taxon>
    </lineage>
</organism>